<dbReference type="InterPro" id="IPR005545">
    <property type="entry name" value="YCII"/>
</dbReference>
<dbReference type="STRING" id="1077936.SAMN05421545_0296"/>
<proteinExistence type="inferred from homology"/>
<protein>
    <submittedName>
        <fullName evidence="4">Uncharacterized conserved protein YciI, contains a putative active-site phosphohistidine</fullName>
    </submittedName>
</protein>
<evidence type="ECO:0000256" key="1">
    <source>
        <dbReference type="ARBA" id="ARBA00007689"/>
    </source>
</evidence>
<accession>A0A1N6TF85</accession>
<dbReference type="InterPro" id="IPR011008">
    <property type="entry name" value="Dimeric_a/b-barrel"/>
</dbReference>
<dbReference type="Proteomes" id="UP000185924">
    <property type="component" value="Unassembled WGS sequence"/>
</dbReference>
<comment type="similarity">
    <text evidence="1">Belongs to the YciI family.</text>
</comment>
<evidence type="ECO:0000313" key="5">
    <source>
        <dbReference type="Proteomes" id="UP000185924"/>
    </source>
</evidence>
<dbReference type="AlphaFoldDB" id="A0A1N6TF85"/>
<reference evidence="5" key="1">
    <citation type="submission" date="2017-01" db="EMBL/GenBank/DDBJ databases">
        <authorList>
            <person name="Varghese N."/>
            <person name="Submissions S."/>
        </authorList>
    </citation>
    <scope>NUCLEOTIDE SEQUENCE [LARGE SCALE GENOMIC DNA]</scope>
    <source>
        <strain evidence="5">DM9</strain>
    </source>
</reference>
<feature type="domain" description="YCII-related" evidence="3">
    <location>
        <begin position="67"/>
        <end position="144"/>
    </location>
</feature>
<keyword evidence="2" id="KW-0732">Signal</keyword>
<sequence length="161" mass="17583">MKNYTFIFMKKLLQTTGMALALSVCCTLATQAQSKAKPAVKKAPAATAQETPKKSGEMDMSQMKTYYMALLKKGPYQPTDTAEVNSIQRGHMAHIRKMAADGKLVMAGPFLDNGELRGIFIFDVASLEEAKALTEADPAVKAGKLIMELHPWMSQRGTTLP</sequence>
<feature type="chain" id="PRO_5009938416" evidence="2">
    <location>
        <begin position="22"/>
        <end position="161"/>
    </location>
</feature>
<evidence type="ECO:0000259" key="3">
    <source>
        <dbReference type="Pfam" id="PF03795"/>
    </source>
</evidence>
<evidence type="ECO:0000256" key="2">
    <source>
        <dbReference type="SAM" id="SignalP"/>
    </source>
</evidence>
<dbReference type="SUPFAM" id="SSF54909">
    <property type="entry name" value="Dimeric alpha+beta barrel"/>
    <property type="match status" value="1"/>
</dbReference>
<name>A0A1N6TF85_9BACT</name>
<dbReference type="Gene3D" id="3.30.70.1060">
    <property type="entry name" value="Dimeric alpha+beta barrel"/>
    <property type="match status" value="1"/>
</dbReference>
<evidence type="ECO:0000313" key="4">
    <source>
        <dbReference type="EMBL" id="SIQ52049.1"/>
    </source>
</evidence>
<organism evidence="4 5">
    <name type="scientific">Pontibacter lucknowensis</name>
    <dbReference type="NCBI Taxonomy" id="1077936"/>
    <lineage>
        <taxon>Bacteria</taxon>
        <taxon>Pseudomonadati</taxon>
        <taxon>Bacteroidota</taxon>
        <taxon>Cytophagia</taxon>
        <taxon>Cytophagales</taxon>
        <taxon>Hymenobacteraceae</taxon>
        <taxon>Pontibacter</taxon>
    </lineage>
</organism>
<keyword evidence="5" id="KW-1185">Reference proteome</keyword>
<gene>
    <name evidence="4" type="ORF">SAMN05421545_0296</name>
</gene>
<dbReference type="EMBL" id="FTNM01000001">
    <property type="protein sequence ID" value="SIQ52049.1"/>
    <property type="molecule type" value="Genomic_DNA"/>
</dbReference>
<feature type="signal peptide" evidence="2">
    <location>
        <begin position="1"/>
        <end position="21"/>
    </location>
</feature>
<dbReference type="Pfam" id="PF03795">
    <property type="entry name" value="YCII"/>
    <property type="match status" value="1"/>
</dbReference>